<dbReference type="Proteomes" id="UP000473470">
    <property type="component" value="Unassembled WGS sequence"/>
</dbReference>
<reference evidence="1 2" key="1">
    <citation type="submission" date="2019-09" db="EMBL/GenBank/DDBJ databases">
        <title>Draft genome sequences of 48 bacterial type strains from the CCUG.</title>
        <authorList>
            <person name="Tunovic T."/>
            <person name="Pineiro-Iglesias B."/>
            <person name="Unosson C."/>
            <person name="Inganas E."/>
            <person name="Ohlen M."/>
            <person name="Cardew S."/>
            <person name="Jensie-Markopoulos S."/>
            <person name="Salva-Serra F."/>
            <person name="Jaen-Luchoro D."/>
            <person name="Karlsson R."/>
            <person name="Svensson-Stadler L."/>
            <person name="Chun J."/>
            <person name="Moore E."/>
        </authorList>
    </citation>
    <scope>NUCLEOTIDE SEQUENCE [LARGE SCALE GENOMIC DNA]</scope>
    <source>
        <strain evidence="1 2">CCUG 65686</strain>
    </source>
</reference>
<evidence type="ECO:0000313" key="2">
    <source>
        <dbReference type="Proteomes" id="UP000473470"/>
    </source>
</evidence>
<organism evidence="1 2">
    <name type="scientific">Burkholderia stagnalis</name>
    <dbReference type="NCBI Taxonomy" id="1503054"/>
    <lineage>
        <taxon>Bacteria</taxon>
        <taxon>Pseudomonadati</taxon>
        <taxon>Pseudomonadota</taxon>
        <taxon>Betaproteobacteria</taxon>
        <taxon>Burkholderiales</taxon>
        <taxon>Burkholderiaceae</taxon>
        <taxon>Burkholderia</taxon>
        <taxon>Burkholderia cepacia complex</taxon>
    </lineage>
</organism>
<name>A0A6L3N123_9BURK</name>
<dbReference type="RefSeq" id="WP_150998722.1">
    <property type="nucleotide sequence ID" value="NZ_CABVPM010000022.1"/>
</dbReference>
<gene>
    <name evidence="1" type="ORF">F7R25_08845</name>
</gene>
<dbReference type="EMBL" id="VZOK01000010">
    <property type="protein sequence ID" value="KAB0639344.1"/>
    <property type="molecule type" value="Genomic_DNA"/>
</dbReference>
<evidence type="ECO:0000313" key="1">
    <source>
        <dbReference type="EMBL" id="KAB0639344.1"/>
    </source>
</evidence>
<protein>
    <submittedName>
        <fullName evidence="1">Uncharacterized protein</fullName>
    </submittedName>
</protein>
<proteinExistence type="predicted"/>
<accession>A0A6L3N123</accession>
<dbReference type="AlphaFoldDB" id="A0A6L3N123"/>
<comment type="caution">
    <text evidence="1">The sequence shown here is derived from an EMBL/GenBank/DDBJ whole genome shotgun (WGS) entry which is preliminary data.</text>
</comment>
<sequence>MKSRPQLSSGWKPQARIADSLMRIGTANSGMGLLPIASELCDSVARNETLEAQVAFDVARYSVHLNDATVFCVLPMLPTRMYLKTSCFSVDRGAPSIAATGLFSLADLSNVLPMLGLGGILGKGFWHDFLLSPSNAIGETSEFF</sequence>